<protein>
    <recommendedName>
        <fullName evidence="4">Rap1a immunity protein domain-containing protein</fullName>
    </recommendedName>
</protein>
<keyword evidence="1" id="KW-0732">Signal</keyword>
<sequence>MTRARKLKISSILAGSLVFAIDSTAFADQQFDADKVMKEMDEVQRYTYLAGVIEGLAVARYMKDGKQSAGMNCIYDWFYDDKSTVDTIYAAFRKYGTYPPGSVVDVLAKQKCGE</sequence>
<evidence type="ECO:0000256" key="1">
    <source>
        <dbReference type="SAM" id="SignalP"/>
    </source>
</evidence>
<evidence type="ECO:0000313" key="2">
    <source>
        <dbReference type="EMBL" id="PWE54998.1"/>
    </source>
</evidence>
<gene>
    <name evidence="2" type="ORF">DEM27_16205</name>
</gene>
<dbReference type="AlphaFoldDB" id="A0A2U2DNU9"/>
<dbReference type="Proteomes" id="UP000245252">
    <property type="component" value="Unassembled WGS sequence"/>
</dbReference>
<proteinExistence type="predicted"/>
<dbReference type="OrthoDB" id="7871786at2"/>
<evidence type="ECO:0000313" key="3">
    <source>
        <dbReference type="Proteomes" id="UP000245252"/>
    </source>
</evidence>
<accession>A0A2U2DNU9</accession>
<feature type="signal peptide" evidence="1">
    <location>
        <begin position="1"/>
        <end position="27"/>
    </location>
</feature>
<reference evidence="2 3" key="1">
    <citation type="submission" date="2018-05" db="EMBL/GenBank/DDBJ databases">
        <title>The draft genome of strain NS-104.</title>
        <authorList>
            <person name="Hang P."/>
            <person name="Jiang J."/>
        </authorList>
    </citation>
    <scope>NUCLEOTIDE SEQUENCE [LARGE SCALE GENOMIC DNA]</scope>
    <source>
        <strain evidence="2 3">NS-104</strain>
    </source>
</reference>
<feature type="chain" id="PRO_5015738596" description="Rap1a immunity protein domain-containing protein" evidence="1">
    <location>
        <begin position="28"/>
        <end position="114"/>
    </location>
</feature>
<comment type="caution">
    <text evidence="2">The sequence shown here is derived from an EMBL/GenBank/DDBJ whole genome shotgun (WGS) entry which is preliminary data.</text>
</comment>
<organism evidence="2 3">
    <name type="scientific">Metarhizobium album</name>
    <dbReference type="NCBI Taxonomy" id="2182425"/>
    <lineage>
        <taxon>Bacteria</taxon>
        <taxon>Pseudomonadati</taxon>
        <taxon>Pseudomonadota</taxon>
        <taxon>Alphaproteobacteria</taxon>
        <taxon>Hyphomicrobiales</taxon>
        <taxon>Rhizobiaceae</taxon>
        <taxon>Metarhizobium</taxon>
    </lineage>
</organism>
<name>A0A2U2DNU9_9HYPH</name>
<dbReference type="EMBL" id="QFBC01000007">
    <property type="protein sequence ID" value="PWE54998.1"/>
    <property type="molecule type" value="Genomic_DNA"/>
</dbReference>
<keyword evidence="3" id="KW-1185">Reference proteome</keyword>
<evidence type="ECO:0008006" key="4">
    <source>
        <dbReference type="Google" id="ProtNLM"/>
    </source>
</evidence>
<dbReference type="RefSeq" id="WP_109459296.1">
    <property type="nucleotide sequence ID" value="NZ_QFBC01000007.1"/>
</dbReference>